<organism evidence="1 2">
    <name type="scientific">Clostridium disporicum</name>
    <dbReference type="NCBI Taxonomy" id="84024"/>
    <lineage>
        <taxon>Bacteria</taxon>
        <taxon>Bacillati</taxon>
        <taxon>Bacillota</taxon>
        <taxon>Clostridia</taxon>
        <taxon>Eubacteriales</taxon>
        <taxon>Clostridiaceae</taxon>
        <taxon>Clostridium</taxon>
    </lineage>
</organism>
<protein>
    <submittedName>
        <fullName evidence="1">Uncharacterized protein</fullName>
    </submittedName>
</protein>
<proteinExistence type="predicted"/>
<sequence length="48" mass="5742">MVLALIIIIGLVLLWVIISPCFEKIGEFIRRYYEKIFNEQGDEKNEKR</sequence>
<evidence type="ECO:0000313" key="1">
    <source>
        <dbReference type="EMBL" id="CUO71139.1"/>
    </source>
</evidence>
<dbReference type="RefSeq" id="WP_172676187.1">
    <property type="nucleotide sequence ID" value="NZ_CYYT01000003.1"/>
</dbReference>
<dbReference type="GeneID" id="83013691"/>
<accession>A0A173Z150</accession>
<name>A0A173Z150_9CLOT</name>
<reference evidence="1 2" key="1">
    <citation type="submission" date="2015-09" db="EMBL/GenBank/DDBJ databases">
        <authorList>
            <consortium name="Pathogen Informatics"/>
        </authorList>
    </citation>
    <scope>NUCLEOTIDE SEQUENCE [LARGE SCALE GENOMIC DNA]</scope>
    <source>
        <strain evidence="1 2">2789STDY5834855</strain>
    </source>
</reference>
<dbReference type="AlphaFoldDB" id="A0A173Z150"/>
<gene>
    <name evidence="1" type="ORF">ERS852470_03140</name>
</gene>
<dbReference type="Proteomes" id="UP000095558">
    <property type="component" value="Unassembled WGS sequence"/>
</dbReference>
<dbReference type="EMBL" id="CYZV01000042">
    <property type="protein sequence ID" value="CUO71139.1"/>
    <property type="molecule type" value="Genomic_DNA"/>
</dbReference>
<evidence type="ECO:0000313" key="2">
    <source>
        <dbReference type="Proteomes" id="UP000095558"/>
    </source>
</evidence>